<accession>A0A811ZUG6</accession>
<feature type="transmembrane region" description="Helical" evidence="13">
    <location>
        <begin position="83"/>
        <end position="106"/>
    </location>
</feature>
<keyword evidence="7 13" id="KW-1133">Transmembrane helix</keyword>
<dbReference type="GO" id="GO:0016503">
    <property type="term" value="F:pheromone receptor activity"/>
    <property type="evidence" value="ECO:0007669"/>
    <property type="project" value="InterPro"/>
</dbReference>
<keyword evidence="16" id="KW-1185">Reference proteome</keyword>
<dbReference type="Proteomes" id="UP000645828">
    <property type="component" value="Unassembled WGS sequence"/>
</dbReference>
<comment type="subcellular location">
    <subcellularLocation>
        <location evidence="2 13">Cell membrane</location>
        <topology evidence="2 13">Multi-pass membrane protein</topology>
    </subcellularLocation>
</comment>
<evidence type="ECO:0000256" key="12">
    <source>
        <dbReference type="ARBA" id="ARBA00023224"/>
    </source>
</evidence>
<dbReference type="Gene3D" id="1.20.1070.10">
    <property type="entry name" value="Rhodopsin 7-helix transmembrane proteins"/>
    <property type="match status" value="1"/>
</dbReference>
<comment type="similarity">
    <text evidence="3 13">Belongs to the G-protein coupled receptor 1 family.</text>
</comment>
<dbReference type="EMBL" id="CAJHUB010000775">
    <property type="protein sequence ID" value="CAD7692245.1"/>
    <property type="molecule type" value="Genomic_DNA"/>
</dbReference>
<evidence type="ECO:0000256" key="5">
    <source>
        <dbReference type="ARBA" id="ARBA00022507"/>
    </source>
</evidence>
<keyword evidence="8 13" id="KW-0297">G-protein coupled receptor</keyword>
<gene>
    <name evidence="15" type="ORF">NYPRO_LOCUS25039</name>
</gene>
<dbReference type="PANTHER" id="PTHR24062">
    <property type="entry name" value="VOMERONASAL TYPE-1 RECEPTOR"/>
    <property type="match status" value="1"/>
</dbReference>
<evidence type="ECO:0000256" key="2">
    <source>
        <dbReference type="ARBA" id="ARBA00004651"/>
    </source>
</evidence>
<evidence type="ECO:0000256" key="3">
    <source>
        <dbReference type="ARBA" id="ARBA00010663"/>
    </source>
</evidence>
<evidence type="ECO:0000256" key="4">
    <source>
        <dbReference type="ARBA" id="ARBA00022475"/>
    </source>
</evidence>
<protein>
    <recommendedName>
        <fullName evidence="13">Vomeronasal type-1 receptor</fullName>
    </recommendedName>
</protein>
<comment type="function">
    <text evidence="1">Putative pheromone receptor.</text>
</comment>
<dbReference type="InterPro" id="IPR017452">
    <property type="entry name" value="GPCR_Rhodpsn_7TM"/>
</dbReference>
<evidence type="ECO:0000256" key="9">
    <source>
        <dbReference type="ARBA" id="ARBA00023136"/>
    </source>
</evidence>
<keyword evidence="12 13" id="KW-0807">Transducer</keyword>
<name>A0A811ZUG6_NYCPR</name>
<evidence type="ECO:0000256" key="6">
    <source>
        <dbReference type="ARBA" id="ARBA00022692"/>
    </source>
</evidence>
<evidence type="ECO:0000256" key="13">
    <source>
        <dbReference type="RuleBase" id="RU364061"/>
    </source>
</evidence>
<evidence type="ECO:0000256" key="8">
    <source>
        <dbReference type="ARBA" id="ARBA00023040"/>
    </source>
</evidence>
<keyword evidence="9 13" id="KW-0472">Membrane</keyword>
<dbReference type="GO" id="GO:0005886">
    <property type="term" value="C:plasma membrane"/>
    <property type="evidence" value="ECO:0007669"/>
    <property type="project" value="UniProtKB-SubCell"/>
</dbReference>
<feature type="transmembrane region" description="Helical" evidence="13">
    <location>
        <begin position="244"/>
        <end position="267"/>
    </location>
</feature>
<evidence type="ECO:0000256" key="7">
    <source>
        <dbReference type="ARBA" id="ARBA00022989"/>
    </source>
</evidence>
<evidence type="ECO:0000256" key="11">
    <source>
        <dbReference type="ARBA" id="ARBA00023180"/>
    </source>
</evidence>
<dbReference type="SUPFAM" id="SSF81321">
    <property type="entry name" value="Family A G protein-coupled receptor-like"/>
    <property type="match status" value="1"/>
</dbReference>
<evidence type="ECO:0000256" key="10">
    <source>
        <dbReference type="ARBA" id="ARBA00023170"/>
    </source>
</evidence>
<feature type="transmembrane region" description="Helical" evidence="13">
    <location>
        <begin position="179"/>
        <end position="205"/>
    </location>
</feature>
<evidence type="ECO:0000313" key="15">
    <source>
        <dbReference type="EMBL" id="CAD7692245.1"/>
    </source>
</evidence>
<feature type="transmembrane region" description="Helical" evidence="13">
    <location>
        <begin position="45"/>
        <end position="63"/>
    </location>
</feature>
<dbReference type="GO" id="GO:0007606">
    <property type="term" value="P:sensory perception of chemical stimulus"/>
    <property type="evidence" value="ECO:0007669"/>
    <property type="project" value="UniProtKB-ARBA"/>
</dbReference>
<comment type="caution">
    <text evidence="15">The sequence shown here is derived from an EMBL/GenBank/DDBJ whole genome shotgun (WGS) entry which is preliminary data.</text>
</comment>
<dbReference type="Pfam" id="PF03402">
    <property type="entry name" value="V1R"/>
    <property type="match status" value="1"/>
</dbReference>
<keyword evidence="10 13" id="KW-0675">Receptor</keyword>
<organism evidence="15 16">
    <name type="scientific">Nyctereutes procyonoides</name>
    <name type="common">Raccoon dog</name>
    <name type="synonym">Canis procyonoides</name>
    <dbReference type="NCBI Taxonomy" id="34880"/>
    <lineage>
        <taxon>Eukaryota</taxon>
        <taxon>Metazoa</taxon>
        <taxon>Chordata</taxon>
        <taxon>Craniata</taxon>
        <taxon>Vertebrata</taxon>
        <taxon>Euteleostomi</taxon>
        <taxon>Mammalia</taxon>
        <taxon>Eutheria</taxon>
        <taxon>Laurasiatheria</taxon>
        <taxon>Carnivora</taxon>
        <taxon>Caniformia</taxon>
        <taxon>Canidae</taxon>
        <taxon>Nyctereutes</taxon>
    </lineage>
</organism>
<sequence length="309" mass="35296">MATRDLVVGVIFLMQTVVGILGNFSLLNHYLFLYFTGCKPKSTDLIIKNLIVANIMVLFSFGIHNMMPSFGLYHLLSDFRCKFFLYIRGVGRGVSIGTTCLLRVFQAITISPRNFRWTVLKGKALKCIVPSIALCWVLQILVNIMYLLFMSSTLNKKITSRKSYRYCSSVHLEKPIDSLYVALLSFPDVLFLGLSASSFMFFILYRHKYRYKQRVQHILRTNVSSTSSPESSLSPDFPPTQSTLVLVSPFVSFYFLSSIFHVCIALMDNPTWWLVNTTDLISIDFPTVSPFLTMRQDSTISRLCVLWVT</sequence>
<dbReference type="AlphaFoldDB" id="A0A811ZUG6"/>
<dbReference type="GO" id="GO:0019236">
    <property type="term" value="P:response to pheromone"/>
    <property type="evidence" value="ECO:0007669"/>
    <property type="project" value="UniProtKB-KW"/>
</dbReference>
<keyword evidence="4 13" id="KW-1003">Cell membrane</keyword>
<reference evidence="15" key="1">
    <citation type="submission" date="2020-12" db="EMBL/GenBank/DDBJ databases">
        <authorList>
            <consortium name="Molecular Ecology Group"/>
        </authorList>
    </citation>
    <scope>NUCLEOTIDE SEQUENCE</scope>
    <source>
        <strain evidence="15">TBG_1078</strain>
    </source>
</reference>
<feature type="domain" description="G-protein coupled receptors family 1 profile" evidence="14">
    <location>
        <begin position="22"/>
        <end position="293"/>
    </location>
</feature>
<keyword evidence="6 13" id="KW-0812">Transmembrane</keyword>
<dbReference type="InterPro" id="IPR004072">
    <property type="entry name" value="Vmron_rcpt_1"/>
</dbReference>
<keyword evidence="11" id="KW-0325">Glycoprotein</keyword>
<feature type="transmembrane region" description="Helical" evidence="13">
    <location>
        <begin position="6"/>
        <end position="33"/>
    </location>
</feature>
<keyword evidence="5 13" id="KW-0589">Pheromone response</keyword>
<evidence type="ECO:0000313" key="16">
    <source>
        <dbReference type="Proteomes" id="UP000645828"/>
    </source>
</evidence>
<dbReference type="PROSITE" id="PS50262">
    <property type="entry name" value="G_PROTEIN_RECEP_F1_2"/>
    <property type="match status" value="1"/>
</dbReference>
<feature type="transmembrane region" description="Helical" evidence="13">
    <location>
        <begin position="127"/>
        <end position="149"/>
    </location>
</feature>
<dbReference type="FunFam" id="1.20.1070.10:FF:000033">
    <property type="entry name" value="Vomeronasal type-1 receptor"/>
    <property type="match status" value="1"/>
</dbReference>
<evidence type="ECO:0000256" key="1">
    <source>
        <dbReference type="ARBA" id="ARBA00003878"/>
    </source>
</evidence>
<proteinExistence type="inferred from homology"/>
<evidence type="ECO:0000259" key="14">
    <source>
        <dbReference type="PROSITE" id="PS50262"/>
    </source>
</evidence>